<dbReference type="EMBL" id="JAIQCJ010001063">
    <property type="protein sequence ID" value="KAJ8792875.1"/>
    <property type="molecule type" value="Genomic_DNA"/>
</dbReference>
<evidence type="ECO:0000313" key="2">
    <source>
        <dbReference type="EMBL" id="KAJ8792875.1"/>
    </source>
</evidence>
<proteinExistence type="predicted"/>
<gene>
    <name evidence="2" type="ORF">J1605_019434</name>
</gene>
<dbReference type="Pfam" id="PF23002">
    <property type="entry name" value="PIN-like_DDX60"/>
    <property type="match status" value="1"/>
</dbReference>
<sequence>MKVNAVLFSGQASDVLRLYAYFMPSKYRNRMFFQKKANIQQAERNCPTLEGSMYQIHHFPLD</sequence>
<keyword evidence="3" id="KW-1185">Reference proteome</keyword>
<dbReference type="Proteomes" id="UP001159641">
    <property type="component" value="Unassembled WGS sequence"/>
</dbReference>
<name>A0AB34HPR7_ESCRO</name>
<reference evidence="2 3" key="1">
    <citation type="submission" date="2022-11" db="EMBL/GenBank/DDBJ databases">
        <title>Whole genome sequence of Eschrichtius robustus ER-17-0199.</title>
        <authorList>
            <person name="Bruniche-Olsen A."/>
            <person name="Black A.N."/>
            <person name="Fields C.J."/>
            <person name="Walden K."/>
            <person name="Dewoody J.A."/>
        </authorList>
    </citation>
    <scope>NUCLEOTIDE SEQUENCE [LARGE SCALE GENOMIC DNA]</scope>
    <source>
        <strain evidence="2">ER-17-0199</strain>
        <tissue evidence="2">Blubber</tissue>
    </source>
</reference>
<accession>A0AB34HPR7</accession>
<feature type="domain" description="ATP-dependent RNA helicase DDX60 PIN-like" evidence="1">
    <location>
        <begin position="1"/>
        <end position="42"/>
    </location>
</feature>
<dbReference type="InterPro" id="IPR055124">
    <property type="entry name" value="PIN-like_DDX60"/>
</dbReference>
<comment type="caution">
    <text evidence="2">The sequence shown here is derived from an EMBL/GenBank/DDBJ whole genome shotgun (WGS) entry which is preliminary data.</text>
</comment>
<organism evidence="2 3">
    <name type="scientific">Eschrichtius robustus</name>
    <name type="common">California gray whale</name>
    <name type="synonym">Eschrichtius gibbosus</name>
    <dbReference type="NCBI Taxonomy" id="9764"/>
    <lineage>
        <taxon>Eukaryota</taxon>
        <taxon>Metazoa</taxon>
        <taxon>Chordata</taxon>
        <taxon>Craniata</taxon>
        <taxon>Vertebrata</taxon>
        <taxon>Euteleostomi</taxon>
        <taxon>Mammalia</taxon>
        <taxon>Eutheria</taxon>
        <taxon>Laurasiatheria</taxon>
        <taxon>Artiodactyla</taxon>
        <taxon>Whippomorpha</taxon>
        <taxon>Cetacea</taxon>
        <taxon>Mysticeti</taxon>
        <taxon>Eschrichtiidae</taxon>
        <taxon>Eschrichtius</taxon>
    </lineage>
</organism>
<dbReference type="AlphaFoldDB" id="A0AB34HPR7"/>
<evidence type="ECO:0000259" key="1">
    <source>
        <dbReference type="Pfam" id="PF23002"/>
    </source>
</evidence>
<protein>
    <recommendedName>
        <fullName evidence="1">ATP-dependent RNA helicase DDX60 PIN-like domain-containing protein</fullName>
    </recommendedName>
</protein>
<evidence type="ECO:0000313" key="3">
    <source>
        <dbReference type="Proteomes" id="UP001159641"/>
    </source>
</evidence>